<evidence type="ECO:0000259" key="8">
    <source>
        <dbReference type="SMART" id="SM00382"/>
    </source>
</evidence>
<reference evidence="9" key="1">
    <citation type="journal article" date="2019" name="Plant J.">
        <title>Chlorella vulgaris genome assembly and annotation reveals the molecular basis for metabolic acclimation to high light conditions.</title>
        <authorList>
            <person name="Cecchin M."/>
            <person name="Marcolungo L."/>
            <person name="Rossato M."/>
            <person name="Girolomoni L."/>
            <person name="Cosentino E."/>
            <person name="Cuine S."/>
            <person name="Li-Beisson Y."/>
            <person name="Delledonne M."/>
            <person name="Ballottari M."/>
        </authorList>
    </citation>
    <scope>NUCLEOTIDE SEQUENCE</scope>
    <source>
        <strain evidence="9">211/11P</strain>
    </source>
</reference>
<dbReference type="SUPFAM" id="SSF48019">
    <property type="entry name" value="post-AAA+ oligomerization domain-like"/>
    <property type="match status" value="1"/>
</dbReference>
<dbReference type="Gene3D" id="3.40.50.300">
    <property type="entry name" value="P-loop containing nucleotide triphosphate hydrolases"/>
    <property type="match status" value="1"/>
</dbReference>
<dbReference type="FunFam" id="3.40.50.300:FF:000129">
    <property type="entry name" value="Replication factor C subunit 5"/>
    <property type="match status" value="1"/>
</dbReference>
<dbReference type="InterPro" id="IPR003959">
    <property type="entry name" value="ATPase_AAA_core"/>
</dbReference>
<reference evidence="9" key="2">
    <citation type="submission" date="2020-11" db="EMBL/GenBank/DDBJ databases">
        <authorList>
            <person name="Cecchin M."/>
            <person name="Marcolungo L."/>
            <person name="Rossato M."/>
            <person name="Girolomoni L."/>
            <person name="Cosentino E."/>
            <person name="Cuine S."/>
            <person name="Li-Beisson Y."/>
            <person name="Delledonne M."/>
            <person name="Ballottari M."/>
        </authorList>
    </citation>
    <scope>NUCLEOTIDE SEQUENCE</scope>
    <source>
        <strain evidence="9">211/11P</strain>
        <tissue evidence="9">Whole cell</tissue>
    </source>
</reference>
<dbReference type="GO" id="GO:0005524">
    <property type="term" value="F:ATP binding"/>
    <property type="evidence" value="ECO:0007669"/>
    <property type="project" value="UniProtKB-KW"/>
</dbReference>
<organism evidence="9 10">
    <name type="scientific">Chlorella vulgaris</name>
    <name type="common">Green alga</name>
    <dbReference type="NCBI Taxonomy" id="3077"/>
    <lineage>
        <taxon>Eukaryota</taxon>
        <taxon>Viridiplantae</taxon>
        <taxon>Chlorophyta</taxon>
        <taxon>core chlorophytes</taxon>
        <taxon>Trebouxiophyceae</taxon>
        <taxon>Chlorellales</taxon>
        <taxon>Chlorellaceae</taxon>
        <taxon>Chlorella clade</taxon>
        <taxon>Chlorella</taxon>
    </lineage>
</organism>
<dbReference type="Gene3D" id="1.10.8.60">
    <property type="match status" value="1"/>
</dbReference>
<keyword evidence="5" id="KW-0547">Nucleotide-binding</keyword>
<dbReference type="GO" id="GO:0005634">
    <property type="term" value="C:nucleus"/>
    <property type="evidence" value="ECO:0007669"/>
    <property type="project" value="UniProtKB-SubCell"/>
</dbReference>
<dbReference type="GO" id="GO:0005663">
    <property type="term" value="C:DNA replication factor C complex"/>
    <property type="evidence" value="ECO:0007669"/>
    <property type="project" value="TreeGrafter"/>
</dbReference>
<proteinExistence type="inferred from homology"/>
<dbReference type="SMART" id="SM00382">
    <property type="entry name" value="AAA"/>
    <property type="match status" value="1"/>
</dbReference>
<evidence type="ECO:0000256" key="4">
    <source>
        <dbReference type="ARBA" id="ARBA00022705"/>
    </source>
</evidence>
<gene>
    <name evidence="9" type="ORF">D9Q98_006268</name>
</gene>
<dbReference type="Proteomes" id="UP001055712">
    <property type="component" value="Unassembled WGS sequence"/>
</dbReference>
<keyword evidence="4" id="KW-0235">DNA replication</keyword>
<keyword evidence="7" id="KW-0539">Nucleus</keyword>
<dbReference type="NCBIfam" id="NF001679">
    <property type="entry name" value="PRK00440.1"/>
    <property type="match status" value="1"/>
</dbReference>
<name>A0A9D4Z1D8_CHLVU</name>
<dbReference type="PANTHER" id="PTHR11669:SF20">
    <property type="entry name" value="REPLICATION FACTOR C SUBUNIT 4"/>
    <property type="match status" value="1"/>
</dbReference>
<dbReference type="GO" id="GO:0016887">
    <property type="term" value="F:ATP hydrolysis activity"/>
    <property type="evidence" value="ECO:0007669"/>
    <property type="project" value="InterPro"/>
</dbReference>
<dbReference type="InterPro" id="IPR008921">
    <property type="entry name" value="DNA_pol3_clamp-load_cplx_C"/>
</dbReference>
<dbReference type="InterPro" id="IPR027417">
    <property type="entry name" value="P-loop_NTPase"/>
</dbReference>
<evidence type="ECO:0000256" key="1">
    <source>
        <dbReference type="ARBA" id="ARBA00004123"/>
    </source>
</evidence>
<dbReference type="GO" id="GO:0003677">
    <property type="term" value="F:DNA binding"/>
    <property type="evidence" value="ECO:0007669"/>
    <property type="project" value="InterPro"/>
</dbReference>
<dbReference type="InterPro" id="IPR047854">
    <property type="entry name" value="RFC_lid"/>
</dbReference>
<dbReference type="CDD" id="cd00009">
    <property type="entry name" value="AAA"/>
    <property type="match status" value="1"/>
</dbReference>
<comment type="caution">
    <text evidence="9">The sequence shown here is derived from an EMBL/GenBank/DDBJ whole genome shotgun (WGS) entry which is preliminary data.</text>
</comment>
<evidence type="ECO:0000313" key="10">
    <source>
        <dbReference type="Proteomes" id="UP001055712"/>
    </source>
</evidence>
<dbReference type="InterPro" id="IPR013748">
    <property type="entry name" value="Rep_factorC_C"/>
</dbReference>
<dbReference type="FunFam" id="1.20.272.10:FF:000011">
    <property type="entry name" value="Replication factor C subunit 2"/>
    <property type="match status" value="1"/>
</dbReference>
<sequence>MQHQPWVEKYRPRTIEDVAHQEEVVHTLQSALASGNLPHLLFYGPPGTGKTTSALAIVRQLFGPELSKSRVLELNASDERGIGVVRNKIKGFAANAVGSGVPGYPCPPYKVIILDEADSMTGDAQNALRRTMETYSKVTRFVFICNYVSRIIEPLASRCAKFRFKPLQGDVINARILHICGAEGVTMGPGSMQVLSAVSGGDMRKAITTLQSAVRLRGSPVEQATILDVSGSVPAAVVQGLLAAARSPHFSRIQQAVTDLIADGYPAQEILLQLQEALLADTSTSDAAKGRILVRLSEADKNLVDGSDEFLQLLGAASFAQRTLAAPAHG</sequence>
<evidence type="ECO:0000256" key="2">
    <source>
        <dbReference type="ARBA" id="ARBA00005378"/>
    </source>
</evidence>
<accession>A0A9D4Z1D8</accession>
<comment type="similarity">
    <text evidence="2">Belongs to the activator 1 small subunits family.</text>
</comment>
<keyword evidence="10" id="KW-1185">Reference proteome</keyword>
<feature type="domain" description="AAA+ ATPase" evidence="8">
    <location>
        <begin position="36"/>
        <end position="170"/>
    </location>
</feature>
<dbReference type="GO" id="GO:0006281">
    <property type="term" value="P:DNA repair"/>
    <property type="evidence" value="ECO:0007669"/>
    <property type="project" value="TreeGrafter"/>
</dbReference>
<comment type="subcellular location">
    <subcellularLocation>
        <location evidence="1">Nucleus</location>
    </subcellularLocation>
</comment>
<dbReference type="CDD" id="cd18140">
    <property type="entry name" value="HLD_clamp_RFC"/>
    <property type="match status" value="1"/>
</dbReference>
<dbReference type="Pfam" id="PF00004">
    <property type="entry name" value="AAA"/>
    <property type="match status" value="1"/>
</dbReference>
<evidence type="ECO:0000256" key="7">
    <source>
        <dbReference type="ARBA" id="ARBA00023242"/>
    </source>
</evidence>
<dbReference type="AlphaFoldDB" id="A0A9D4Z1D8"/>
<evidence type="ECO:0000256" key="6">
    <source>
        <dbReference type="ARBA" id="ARBA00022840"/>
    </source>
</evidence>
<dbReference type="Gene3D" id="1.20.272.10">
    <property type="match status" value="1"/>
</dbReference>
<evidence type="ECO:0000313" key="9">
    <source>
        <dbReference type="EMBL" id="KAI3436858.1"/>
    </source>
</evidence>
<dbReference type="OrthoDB" id="4199794at2759"/>
<dbReference type="InterPro" id="IPR050238">
    <property type="entry name" value="DNA_Rep/Repair_Clamp_Loader"/>
</dbReference>
<dbReference type="EMBL" id="SIDB01000002">
    <property type="protein sequence ID" value="KAI3436858.1"/>
    <property type="molecule type" value="Genomic_DNA"/>
</dbReference>
<dbReference type="Pfam" id="PF08542">
    <property type="entry name" value="Rep_fac_C"/>
    <property type="match status" value="1"/>
</dbReference>
<dbReference type="InterPro" id="IPR003593">
    <property type="entry name" value="AAA+_ATPase"/>
</dbReference>
<dbReference type="GO" id="GO:0003689">
    <property type="term" value="F:DNA clamp loader activity"/>
    <property type="evidence" value="ECO:0007669"/>
    <property type="project" value="TreeGrafter"/>
</dbReference>
<evidence type="ECO:0000256" key="3">
    <source>
        <dbReference type="ARBA" id="ARBA00011480"/>
    </source>
</evidence>
<dbReference type="PANTHER" id="PTHR11669">
    <property type="entry name" value="REPLICATION FACTOR C / DNA POLYMERASE III GAMMA-TAU SUBUNIT"/>
    <property type="match status" value="1"/>
</dbReference>
<keyword evidence="6" id="KW-0067">ATP-binding</keyword>
<evidence type="ECO:0000256" key="5">
    <source>
        <dbReference type="ARBA" id="ARBA00022741"/>
    </source>
</evidence>
<comment type="subunit">
    <text evidence="3">Heterotetramer of subunits RFC2, RFC3, RFC4 and RFC5 that can form a complex with RFC1.</text>
</comment>
<dbReference type="SUPFAM" id="SSF52540">
    <property type="entry name" value="P-loop containing nucleoside triphosphate hydrolases"/>
    <property type="match status" value="1"/>
</dbReference>
<dbReference type="GO" id="GO:0006261">
    <property type="term" value="P:DNA-templated DNA replication"/>
    <property type="evidence" value="ECO:0007669"/>
    <property type="project" value="TreeGrafter"/>
</dbReference>
<protein>
    <recommendedName>
        <fullName evidence="8">AAA+ ATPase domain-containing protein</fullName>
    </recommendedName>
</protein>